<name>A0A0E9ULK0_ANGAN</name>
<dbReference type="AlphaFoldDB" id="A0A0E9ULK0"/>
<dbReference type="EMBL" id="GBXM01041900">
    <property type="protein sequence ID" value="JAH66677.1"/>
    <property type="molecule type" value="Transcribed_RNA"/>
</dbReference>
<evidence type="ECO:0000313" key="1">
    <source>
        <dbReference type="EMBL" id="JAH66677.1"/>
    </source>
</evidence>
<organism evidence="1">
    <name type="scientific">Anguilla anguilla</name>
    <name type="common">European freshwater eel</name>
    <name type="synonym">Muraena anguilla</name>
    <dbReference type="NCBI Taxonomy" id="7936"/>
    <lineage>
        <taxon>Eukaryota</taxon>
        <taxon>Metazoa</taxon>
        <taxon>Chordata</taxon>
        <taxon>Craniata</taxon>
        <taxon>Vertebrata</taxon>
        <taxon>Euteleostomi</taxon>
        <taxon>Actinopterygii</taxon>
        <taxon>Neopterygii</taxon>
        <taxon>Teleostei</taxon>
        <taxon>Anguilliformes</taxon>
        <taxon>Anguillidae</taxon>
        <taxon>Anguilla</taxon>
    </lineage>
</organism>
<accession>A0A0E9ULK0</accession>
<reference evidence="1" key="2">
    <citation type="journal article" date="2015" name="Fish Shellfish Immunol.">
        <title>Early steps in the European eel (Anguilla anguilla)-Vibrio vulnificus interaction in the gills: Role of the RtxA13 toxin.</title>
        <authorList>
            <person name="Callol A."/>
            <person name="Pajuelo D."/>
            <person name="Ebbesson L."/>
            <person name="Teles M."/>
            <person name="MacKenzie S."/>
            <person name="Amaro C."/>
        </authorList>
    </citation>
    <scope>NUCLEOTIDE SEQUENCE</scope>
</reference>
<sequence length="47" mass="5265">MFSTFFAYPLHAMKSVIHKHHPVLRIFSGDALSGQYMTLTGTTLVLV</sequence>
<protein>
    <submittedName>
        <fullName evidence="1">Uncharacterized protein</fullName>
    </submittedName>
</protein>
<reference evidence="1" key="1">
    <citation type="submission" date="2014-11" db="EMBL/GenBank/DDBJ databases">
        <authorList>
            <person name="Amaro Gonzalez C."/>
        </authorList>
    </citation>
    <scope>NUCLEOTIDE SEQUENCE</scope>
</reference>
<proteinExistence type="predicted"/>